<evidence type="ECO:0000256" key="1">
    <source>
        <dbReference type="ARBA" id="ARBA00009437"/>
    </source>
</evidence>
<feature type="region of interest" description="Disordered" evidence="5">
    <location>
        <begin position="1"/>
        <end position="27"/>
    </location>
</feature>
<dbReference type="InterPro" id="IPR058163">
    <property type="entry name" value="LysR-type_TF_proteobact-type"/>
</dbReference>
<dbReference type="OrthoDB" id="9810065at2"/>
<dbReference type="CDD" id="cd08422">
    <property type="entry name" value="PBP2_CrgA_like"/>
    <property type="match status" value="1"/>
</dbReference>
<comment type="similarity">
    <text evidence="1">Belongs to the LysR transcriptional regulatory family.</text>
</comment>
<dbReference type="KEGG" id="lpy:FIV34_11790"/>
<feature type="domain" description="HTH lysR-type" evidence="6">
    <location>
        <begin position="69"/>
        <end position="126"/>
    </location>
</feature>
<protein>
    <submittedName>
        <fullName evidence="7">LysR family transcriptional regulator</fullName>
    </submittedName>
</protein>
<keyword evidence="8" id="KW-1185">Reference proteome</keyword>
<organism evidence="7 8">
    <name type="scientific">Luteibacter pinisoli</name>
    <dbReference type="NCBI Taxonomy" id="2589080"/>
    <lineage>
        <taxon>Bacteria</taxon>
        <taxon>Pseudomonadati</taxon>
        <taxon>Pseudomonadota</taxon>
        <taxon>Gammaproteobacteria</taxon>
        <taxon>Lysobacterales</taxon>
        <taxon>Rhodanobacteraceae</taxon>
        <taxon>Luteibacter</taxon>
    </lineage>
</organism>
<dbReference type="PANTHER" id="PTHR30537:SF5">
    <property type="entry name" value="HTH-TYPE TRANSCRIPTIONAL ACTIVATOR TTDR-RELATED"/>
    <property type="match status" value="1"/>
</dbReference>
<dbReference type="Gene3D" id="1.10.10.10">
    <property type="entry name" value="Winged helix-like DNA-binding domain superfamily/Winged helix DNA-binding domain"/>
    <property type="match status" value="1"/>
</dbReference>
<reference evidence="7 8" key="1">
    <citation type="submission" date="2019-06" db="EMBL/GenBank/DDBJ databases">
        <title>A complete genome sequence for Luteibacter pinisoli MAH-14.</title>
        <authorList>
            <person name="Baltrus D.A."/>
        </authorList>
    </citation>
    <scope>NUCLEOTIDE SEQUENCE [LARGE SCALE GENOMIC DNA]</scope>
    <source>
        <strain evidence="7 8">MAH-14</strain>
    </source>
</reference>
<dbReference type="InterPro" id="IPR036390">
    <property type="entry name" value="WH_DNA-bd_sf"/>
</dbReference>
<dbReference type="Gene3D" id="3.40.190.290">
    <property type="match status" value="1"/>
</dbReference>
<dbReference type="PRINTS" id="PR00039">
    <property type="entry name" value="HTHLYSR"/>
</dbReference>
<dbReference type="InterPro" id="IPR036388">
    <property type="entry name" value="WH-like_DNA-bd_sf"/>
</dbReference>
<evidence type="ECO:0000256" key="5">
    <source>
        <dbReference type="SAM" id="MobiDB-lite"/>
    </source>
</evidence>
<dbReference type="SUPFAM" id="SSF53850">
    <property type="entry name" value="Periplasmic binding protein-like II"/>
    <property type="match status" value="1"/>
</dbReference>
<evidence type="ECO:0000256" key="3">
    <source>
        <dbReference type="ARBA" id="ARBA00023125"/>
    </source>
</evidence>
<proteinExistence type="inferred from homology"/>
<name>A0A4Y5Z673_9GAMM</name>
<dbReference type="PROSITE" id="PS50931">
    <property type="entry name" value="HTH_LYSR"/>
    <property type="match status" value="1"/>
</dbReference>
<dbReference type="FunFam" id="1.10.10.10:FF:000001">
    <property type="entry name" value="LysR family transcriptional regulator"/>
    <property type="match status" value="1"/>
</dbReference>
<evidence type="ECO:0000259" key="6">
    <source>
        <dbReference type="PROSITE" id="PS50931"/>
    </source>
</evidence>
<sequence>MAPRYGQEGIPLYPPTVGPRAPRMGGARGTMAFDNGHIRQHPCLLQATGKTGVEGTGCNGRLAQRGRVDKLGVMQLFIRVADTGSFSRAASASAVAQSTVSKQIAALESRLGAQLFRRTTRRISLTEAGQDYYDSAMRVIENIDEAEARIGRGQVAPSGLLRVALSPAFGRFYVMPFLPEFLEQYPDVTVDFEISDRHADLVGDGIDLAIRIGPLMDSSLVARRIGGARYATVATPGYLERHGEPVHPKDVESMPCVVFMFHGAPRSWRFVDGSDAVTFEPRSVVRSNDADYLRSAVLNGIGMGHNPGWLYAADIRAGRLRQVLDEYSPPPFPISALTPMGRRQPRKAQVFTEFLHEKFRTIPELSHGR</sequence>
<dbReference type="GO" id="GO:0003677">
    <property type="term" value="F:DNA binding"/>
    <property type="evidence" value="ECO:0007669"/>
    <property type="project" value="UniProtKB-KW"/>
</dbReference>
<dbReference type="Proteomes" id="UP000316093">
    <property type="component" value="Chromosome"/>
</dbReference>
<accession>A0A4Y5Z673</accession>
<keyword evidence="3" id="KW-0238">DNA-binding</keyword>
<dbReference type="PANTHER" id="PTHR30537">
    <property type="entry name" value="HTH-TYPE TRANSCRIPTIONAL REGULATOR"/>
    <property type="match status" value="1"/>
</dbReference>
<dbReference type="GO" id="GO:0003700">
    <property type="term" value="F:DNA-binding transcription factor activity"/>
    <property type="evidence" value="ECO:0007669"/>
    <property type="project" value="InterPro"/>
</dbReference>
<feature type="compositionally biased region" description="Low complexity" evidence="5">
    <location>
        <begin position="18"/>
        <end position="27"/>
    </location>
</feature>
<evidence type="ECO:0000313" key="8">
    <source>
        <dbReference type="Proteomes" id="UP000316093"/>
    </source>
</evidence>
<evidence type="ECO:0000256" key="2">
    <source>
        <dbReference type="ARBA" id="ARBA00023015"/>
    </source>
</evidence>
<dbReference type="InterPro" id="IPR005119">
    <property type="entry name" value="LysR_subst-bd"/>
</dbReference>
<keyword evidence="2" id="KW-0805">Transcription regulation</keyword>
<evidence type="ECO:0000313" key="7">
    <source>
        <dbReference type="EMBL" id="QDE39843.1"/>
    </source>
</evidence>
<dbReference type="SUPFAM" id="SSF46785">
    <property type="entry name" value="Winged helix' DNA-binding domain"/>
    <property type="match status" value="1"/>
</dbReference>
<gene>
    <name evidence="7" type="ORF">FIV34_11790</name>
</gene>
<dbReference type="Pfam" id="PF03466">
    <property type="entry name" value="LysR_substrate"/>
    <property type="match status" value="1"/>
</dbReference>
<keyword evidence="4" id="KW-0804">Transcription</keyword>
<dbReference type="AlphaFoldDB" id="A0A4Y5Z673"/>
<dbReference type="InterPro" id="IPR000847">
    <property type="entry name" value="LysR_HTH_N"/>
</dbReference>
<dbReference type="EMBL" id="CP041046">
    <property type="protein sequence ID" value="QDE39843.1"/>
    <property type="molecule type" value="Genomic_DNA"/>
</dbReference>
<dbReference type="Pfam" id="PF00126">
    <property type="entry name" value="HTH_1"/>
    <property type="match status" value="1"/>
</dbReference>
<evidence type="ECO:0000256" key="4">
    <source>
        <dbReference type="ARBA" id="ARBA00023163"/>
    </source>
</evidence>